<feature type="transmembrane region" description="Helical" evidence="2">
    <location>
        <begin position="284"/>
        <end position="303"/>
    </location>
</feature>
<feature type="transmembrane region" description="Helical" evidence="2">
    <location>
        <begin position="136"/>
        <end position="156"/>
    </location>
</feature>
<dbReference type="PROSITE" id="PS50850">
    <property type="entry name" value="MFS"/>
    <property type="match status" value="1"/>
</dbReference>
<name>A0A914WCE1_9BILA</name>
<dbReference type="Proteomes" id="UP000887566">
    <property type="component" value="Unplaced"/>
</dbReference>
<feature type="domain" description="Major facilitator superfamily (MFS) profile" evidence="3">
    <location>
        <begin position="12"/>
        <end position="401"/>
    </location>
</feature>
<keyword evidence="4" id="KW-1185">Reference proteome</keyword>
<feature type="transmembrane region" description="Helical" evidence="2">
    <location>
        <begin position="252"/>
        <end position="272"/>
    </location>
</feature>
<dbReference type="GO" id="GO:0022857">
    <property type="term" value="F:transmembrane transporter activity"/>
    <property type="evidence" value="ECO:0007669"/>
    <property type="project" value="InterPro"/>
</dbReference>
<dbReference type="InterPro" id="IPR050327">
    <property type="entry name" value="Proton-linked_MCT"/>
</dbReference>
<keyword evidence="2" id="KW-0472">Membrane</keyword>
<feature type="transmembrane region" description="Helical" evidence="2">
    <location>
        <begin position="50"/>
        <end position="70"/>
    </location>
</feature>
<feature type="transmembrane region" description="Helical" evidence="2">
    <location>
        <begin position="168"/>
        <end position="186"/>
    </location>
</feature>
<dbReference type="WBParaSite" id="PSAMB.scaffold3848size16636.g22717.t1">
    <property type="protein sequence ID" value="PSAMB.scaffold3848size16636.g22717.t1"/>
    <property type="gene ID" value="PSAMB.scaffold3848size16636.g22717"/>
</dbReference>
<keyword evidence="2" id="KW-0812">Transmembrane</keyword>
<comment type="subcellular location">
    <subcellularLocation>
        <location evidence="1">Membrane</location>
        <topology evidence="1">Multi-pass membrane protein</topology>
    </subcellularLocation>
</comment>
<accession>A0A914WCE1</accession>
<evidence type="ECO:0000313" key="4">
    <source>
        <dbReference type="Proteomes" id="UP000887566"/>
    </source>
</evidence>
<dbReference type="InterPro" id="IPR036259">
    <property type="entry name" value="MFS_trans_sf"/>
</dbReference>
<proteinExistence type="predicted"/>
<dbReference type="InterPro" id="IPR020846">
    <property type="entry name" value="MFS_dom"/>
</dbReference>
<evidence type="ECO:0000313" key="5">
    <source>
        <dbReference type="WBParaSite" id="PSAMB.scaffold3848size16636.g22717.t1"/>
    </source>
</evidence>
<evidence type="ECO:0000256" key="1">
    <source>
        <dbReference type="ARBA" id="ARBA00004141"/>
    </source>
</evidence>
<feature type="transmembrane region" description="Helical" evidence="2">
    <location>
        <begin position="375"/>
        <end position="398"/>
    </location>
</feature>
<reference evidence="5" key="1">
    <citation type="submission" date="2022-11" db="UniProtKB">
        <authorList>
            <consortium name="WormBaseParasite"/>
        </authorList>
    </citation>
    <scope>IDENTIFICATION</scope>
</reference>
<feature type="transmembrane region" description="Helical" evidence="2">
    <location>
        <begin position="12"/>
        <end position="30"/>
    </location>
</feature>
<keyword evidence="2" id="KW-1133">Transmembrane helix</keyword>
<organism evidence="4 5">
    <name type="scientific">Plectus sambesii</name>
    <dbReference type="NCBI Taxonomy" id="2011161"/>
    <lineage>
        <taxon>Eukaryota</taxon>
        <taxon>Metazoa</taxon>
        <taxon>Ecdysozoa</taxon>
        <taxon>Nematoda</taxon>
        <taxon>Chromadorea</taxon>
        <taxon>Plectida</taxon>
        <taxon>Plectina</taxon>
        <taxon>Plectoidea</taxon>
        <taxon>Plectidae</taxon>
        <taxon>Plectus</taxon>
    </lineage>
</organism>
<evidence type="ECO:0000256" key="2">
    <source>
        <dbReference type="SAM" id="Phobius"/>
    </source>
</evidence>
<dbReference type="SUPFAM" id="SSF103473">
    <property type="entry name" value="MFS general substrate transporter"/>
    <property type="match status" value="1"/>
</dbReference>
<dbReference type="Gene3D" id="1.20.1250.20">
    <property type="entry name" value="MFS general substrate transporter like domains"/>
    <property type="match status" value="2"/>
</dbReference>
<feature type="transmembrane region" description="Helical" evidence="2">
    <location>
        <begin position="102"/>
        <end position="129"/>
    </location>
</feature>
<feature type="transmembrane region" description="Helical" evidence="2">
    <location>
        <begin position="77"/>
        <end position="96"/>
    </location>
</feature>
<dbReference type="PANTHER" id="PTHR11360:SF311">
    <property type="entry name" value="MAJOR FACILITATOR SUPERFAMILY (MFS) PROFILE DOMAIN-CONTAINING PROTEIN"/>
    <property type="match status" value="1"/>
</dbReference>
<dbReference type="PANTHER" id="PTHR11360">
    <property type="entry name" value="MONOCARBOXYLATE TRANSPORTER"/>
    <property type="match status" value="1"/>
</dbReference>
<sequence>MVAQIGYREVTALMGAFFARLITCGSVYSWGIFYDPFQASFKLSNLQTSALFALVQGFTQSAGLIAPWLLKRLSIRQVVIIGGTLASVSTVASSFAGNYWAFMALFGLLQGIGHGMVYVTVPIAASFILPERHSHIAISLHNSGDGFGLLLFPLLIEVLLELFAWRQAILLIAVIQAHCVLCGLLLKDNYSSAVKKQPSEAKEMEETEQGSQTWRKTNIALLVASSLLDSLAFSAYYTFIFPHLERHTATPAAATVILSVTGAVSIIGRLSVSLFDEKCIPRWLSFAFAHLAQGLAIFAIVSLPPSMEVFLICAAVLGLGAGIGGALLCCVCKDVCGGRSLTDVFSYSMFAWGIGSAAAPPTAGLLQDLTGSSTLPLAVGGAAFTASAGLLLLFFFTVDRDVACLSKKTRVIDSCCIPQSEDQSVTENLISLPKDSV</sequence>
<dbReference type="AlphaFoldDB" id="A0A914WCE1"/>
<dbReference type="InterPro" id="IPR011701">
    <property type="entry name" value="MFS"/>
</dbReference>
<feature type="transmembrane region" description="Helical" evidence="2">
    <location>
        <begin position="344"/>
        <end position="363"/>
    </location>
</feature>
<dbReference type="GO" id="GO:0016020">
    <property type="term" value="C:membrane"/>
    <property type="evidence" value="ECO:0007669"/>
    <property type="project" value="UniProtKB-SubCell"/>
</dbReference>
<feature type="transmembrane region" description="Helical" evidence="2">
    <location>
        <begin position="309"/>
        <end position="332"/>
    </location>
</feature>
<evidence type="ECO:0000259" key="3">
    <source>
        <dbReference type="PROSITE" id="PS50850"/>
    </source>
</evidence>
<protein>
    <submittedName>
        <fullName evidence="5">Major facilitator superfamily (MFS) profile domain-containing protein</fullName>
    </submittedName>
</protein>
<feature type="transmembrane region" description="Helical" evidence="2">
    <location>
        <begin position="219"/>
        <end position="240"/>
    </location>
</feature>
<dbReference type="Pfam" id="PF07690">
    <property type="entry name" value="MFS_1"/>
    <property type="match status" value="1"/>
</dbReference>